<dbReference type="Gene3D" id="3.20.20.10">
    <property type="entry name" value="Alanine racemase"/>
    <property type="match status" value="1"/>
</dbReference>
<dbReference type="SUPFAM" id="SSF51419">
    <property type="entry name" value="PLP-binding barrel"/>
    <property type="match status" value="1"/>
</dbReference>
<dbReference type="PANTHER" id="PTHR28004">
    <property type="entry name" value="ZGC:162816-RELATED"/>
    <property type="match status" value="1"/>
</dbReference>
<evidence type="ECO:0000256" key="1">
    <source>
        <dbReference type="ARBA" id="ARBA00005323"/>
    </source>
</evidence>
<dbReference type="OMA" id="WPRFYGW"/>
<comment type="caution">
    <text evidence="4">The sequence shown here is derived from an EMBL/GenBank/DDBJ whole genome shotgun (WGS) entry which is preliminary data.</text>
</comment>
<dbReference type="Pfam" id="PF14031">
    <property type="entry name" value="D-ser_dehydrat"/>
    <property type="match status" value="1"/>
</dbReference>
<protein>
    <submittedName>
        <fullName evidence="4">D-TA family PLP-dependent enzyme</fullName>
    </submittedName>
</protein>
<comment type="similarity">
    <text evidence="1">Belongs to the DSD1 family.</text>
</comment>
<dbReference type="SMART" id="SM01119">
    <property type="entry name" value="D-ser_dehydrat"/>
    <property type="match status" value="1"/>
</dbReference>
<evidence type="ECO:0000259" key="3">
    <source>
        <dbReference type="SMART" id="SM01119"/>
    </source>
</evidence>
<dbReference type="InterPro" id="IPR042208">
    <property type="entry name" value="D-ser_dehydrat-like_sf"/>
</dbReference>
<dbReference type="InterPro" id="IPR051466">
    <property type="entry name" value="D-amino_acid_metab_enzyme"/>
</dbReference>
<feature type="domain" description="D-serine dehydratase-like" evidence="3">
    <location>
        <begin position="250"/>
        <end position="348"/>
    </location>
</feature>
<dbReference type="GO" id="GO:0008721">
    <property type="term" value="F:D-serine ammonia-lyase activity"/>
    <property type="evidence" value="ECO:0007669"/>
    <property type="project" value="TreeGrafter"/>
</dbReference>
<keyword evidence="2" id="KW-0456">Lyase</keyword>
<dbReference type="Gene3D" id="2.40.37.20">
    <property type="entry name" value="D-serine dehydratase-like domain"/>
    <property type="match status" value="1"/>
</dbReference>
<dbReference type="EMBL" id="JAAXPC010000003">
    <property type="protein sequence ID" value="NKY01238.1"/>
    <property type="molecule type" value="Genomic_DNA"/>
</dbReference>
<dbReference type="InterPro" id="IPR001608">
    <property type="entry name" value="Ala_racemase_N"/>
</dbReference>
<evidence type="ECO:0000256" key="2">
    <source>
        <dbReference type="ARBA" id="ARBA00023239"/>
    </source>
</evidence>
<reference evidence="4 5" key="1">
    <citation type="submission" date="2020-04" db="EMBL/GenBank/DDBJ databases">
        <title>MicrobeNet Type strains.</title>
        <authorList>
            <person name="Nicholson A.C."/>
        </authorList>
    </citation>
    <scope>NUCLEOTIDE SEQUENCE [LARGE SCALE GENOMIC DNA]</scope>
    <source>
        <strain evidence="4 5">ATCC BAA-14</strain>
    </source>
</reference>
<dbReference type="Proteomes" id="UP000563898">
    <property type="component" value="Unassembled WGS sequence"/>
</dbReference>
<dbReference type="PANTHER" id="PTHR28004:SF2">
    <property type="entry name" value="D-SERINE DEHYDRATASE"/>
    <property type="match status" value="1"/>
</dbReference>
<evidence type="ECO:0000313" key="5">
    <source>
        <dbReference type="Proteomes" id="UP000563898"/>
    </source>
</evidence>
<dbReference type="InterPro" id="IPR026956">
    <property type="entry name" value="D-ser_dehydrat-like_dom"/>
</dbReference>
<evidence type="ECO:0000313" key="4">
    <source>
        <dbReference type="EMBL" id="NKY01238.1"/>
    </source>
</evidence>
<name>A0A846WIA0_9ACTN</name>
<dbReference type="GeneID" id="90158675"/>
<dbReference type="Pfam" id="PF01168">
    <property type="entry name" value="Ala_racemase_N"/>
    <property type="match status" value="1"/>
</dbReference>
<sequence>MTDTPYLAVDLTRLESNLTAMARRCADLGVALRPHAKTHKCIEIARRQIDCGATGLTVATIGEAEVFAAAAEQTGCRDLFIAYPLWVTAHTGARLREIARAVSMRVGVDSIAGAHRLAAEVARPDTHLEVLVEIDSGHHRTGVAAEQAGQVAAAAADAGLDVVGVFTFPGHGYGPGSARAEAAAAEVVALRDAAQSLRDNGIDPRVISGGSTPTVEFAEAGALTEIRPGVYPFNDAQQVELGSATVDEVALTAVTTVVHRSRSRVIVDAGSKILGADRPGWATGFGHVLDSPRARITALSEHHATIDYPEDDDPEGPARIPDPGDRIEVIPNHVCTAVNLVDDLIVKGQGEQSLSWRVAARGRNS</sequence>
<dbReference type="InterPro" id="IPR029066">
    <property type="entry name" value="PLP-binding_barrel"/>
</dbReference>
<dbReference type="GO" id="GO:0036088">
    <property type="term" value="P:D-serine catabolic process"/>
    <property type="evidence" value="ECO:0007669"/>
    <property type="project" value="TreeGrafter"/>
</dbReference>
<proteinExistence type="inferred from homology"/>
<gene>
    <name evidence="4" type="ORF">HGA05_06600</name>
</gene>
<organism evidence="4 5">
    <name type="scientific">Gordonia polyisoprenivorans</name>
    <dbReference type="NCBI Taxonomy" id="84595"/>
    <lineage>
        <taxon>Bacteria</taxon>
        <taxon>Bacillati</taxon>
        <taxon>Actinomycetota</taxon>
        <taxon>Actinomycetes</taxon>
        <taxon>Mycobacteriales</taxon>
        <taxon>Gordoniaceae</taxon>
        <taxon>Gordonia</taxon>
    </lineage>
</organism>
<dbReference type="RefSeq" id="WP_006367548.1">
    <property type="nucleotide sequence ID" value="NZ_CP073075.1"/>
</dbReference>
<accession>A0A846WIA0</accession>
<dbReference type="AlphaFoldDB" id="A0A846WIA0"/>